<dbReference type="Gene3D" id="1.20.1170.10">
    <property type="match status" value="1"/>
</dbReference>
<dbReference type="RefSeq" id="XP_059604419.1">
    <property type="nucleotide sequence ID" value="XM_059750821.1"/>
</dbReference>
<feature type="transmembrane region" description="Helical" evidence="2">
    <location>
        <begin position="347"/>
        <end position="366"/>
    </location>
</feature>
<keyword evidence="2" id="KW-0472">Membrane</keyword>
<evidence type="ECO:0000256" key="2">
    <source>
        <dbReference type="SAM" id="Phobius"/>
    </source>
</evidence>
<gene>
    <name evidence="3" type="ORF">An12g03780</name>
</gene>
<dbReference type="GeneID" id="4985727"/>
<dbReference type="AlphaFoldDB" id="A0AAJ8BV52"/>
<reference evidence="3" key="2">
    <citation type="submission" date="2025-08" db="UniProtKB">
        <authorList>
            <consortium name="RefSeq"/>
        </authorList>
    </citation>
    <scope>IDENTIFICATION</scope>
</reference>
<proteinExistence type="predicted"/>
<feature type="transmembrane region" description="Helical" evidence="2">
    <location>
        <begin position="372"/>
        <end position="395"/>
    </location>
</feature>
<protein>
    <submittedName>
        <fullName evidence="3">Uncharacterized protein</fullName>
    </submittedName>
</protein>
<keyword evidence="2" id="KW-1133">Transmembrane helix</keyword>
<sequence>MAGCMANDSNWKKIARKSNLAFSLFCGGSDDIEIRTPFGASDMNYPVDAVATPDIRPATETQHFSLYACAGIDMQLVYVTYLGQTPTLQLRVRHSVARCSNLPVWTSSHGLYGILCLRRFRCRILGDLFMEGSVWQADSSPPSYDEVAGKLDGLLGTNPTVEKALEAARSLSDEEINVLANGYEDRKPLQTDQQKADFAVGAGQHLSSEEGQNGMAQAGTAASQASFDIDKRLIDIQQKLAVIDQRYNEGFADTIAGIRQLPRMQLASRIPTNSLLQPQNTNGFEATAKDIQEQYSNVKSKFSSFVETYSTWAEDKEGELTQQIADLEEEIRSLTQELNSIEAAQKVMAALAGAAIPIAGALGTIFEPVKPLILIGGLIFAGVALAASIGLLIAAERVKNKINQKTFEKEDLEQLLENIRSARQDLQGMQQSGLLSFQACLDVLPQYWNSTVQNAESIHDWLEKGAETTARPMYMNLNVEKGVASCTFNLLVLYENFANIYR</sequence>
<name>A0AAJ8BV52_ASPNG</name>
<evidence type="ECO:0000313" key="3">
    <source>
        <dbReference type="RefSeq" id="XP_059604419.1"/>
    </source>
</evidence>
<evidence type="ECO:0000256" key="1">
    <source>
        <dbReference type="SAM" id="Coils"/>
    </source>
</evidence>
<dbReference type="KEGG" id="ang:An12g03780"/>
<feature type="coiled-coil region" evidence="1">
    <location>
        <begin position="395"/>
        <end position="432"/>
    </location>
</feature>
<keyword evidence="2" id="KW-0812">Transmembrane</keyword>
<feature type="coiled-coil region" evidence="1">
    <location>
        <begin position="317"/>
        <end position="344"/>
    </location>
</feature>
<keyword evidence="1" id="KW-0175">Coiled coil</keyword>
<accession>A0AAJ8BV52</accession>
<organism evidence="3">
    <name type="scientific">Aspergillus niger</name>
    <dbReference type="NCBI Taxonomy" id="5061"/>
    <lineage>
        <taxon>Eukaryota</taxon>
        <taxon>Fungi</taxon>
        <taxon>Dikarya</taxon>
        <taxon>Ascomycota</taxon>
        <taxon>Pezizomycotina</taxon>
        <taxon>Eurotiomycetes</taxon>
        <taxon>Eurotiomycetidae</taxon>
        <taxon>Eurotiales</taxon>
        <taxon>Aspergillaceae</taxon>
        <taxon>Aspergillus</taxon>
        <taxon>Aspergillus subgen. Circumdati</taxon>
    </lineage>
</organism>
<reference evidence="3" key="1">
    <citation type="submission" date="2025-02" db="EMBL/GenBank/DDBJ databases">
        <authorList>
            <consortium name="NCBI Genome Project"/>
        </authorList>
    </citation>
    <scope>NUCLEOTIDE SEQUENCE</scope>
</reference>